<protein>
    <submittedName>
        <fullName evidence="2">Uncharacterized protein</fullName>
    </submittedName>
</protein>
<dbReference type="EMBL" id="LXQA011057369">
    <property type="protein sequence ID" value="MCI83043.1"/>
    <property type="molecule type" value="Genomic_DNA"/>
</dbReference>
<feature type="compositionally biased region" description="Basic and acidic residues" evidence="1">
    <location>
        <begin position="10"/>
        <end position="30"/>
    </location>
</feature>
<dbReference type="AlphaFoldDB" id="A0A392V6K4"/>
<reference evidence="2 3" key="1">
    <citation type="journal article" date="2018" name="Front. Plant Sci.">
        <title>Red Clover (Trifolium pratense) and Zigzag Clover (T. medium) - A Picture of Genomic Similarities and Differences.</title>
        <authorList>
            <person name="Dluhosova J."/>
            <person name="Istvanek J."/>
            <person name="Nedelnik J."/>
            <person name="Repkova J."/>
        </authorList>
    </citation>
    <scope>NUCLEOTIDE SEQUENCE [LARGE SCALE GENOMIC DNA]</scope>
    <source>
        <strain evidence="3">cv. 10/8</strain>
        <tissue evidence="2">Leaf</tissue>
    </source>
</reference>
<organism evidence="2 3">
    <name type="scientific">Trifolium medium</name>
    <dbReference type="NCBI Taxonomy" id="97028"/>
    <lineage>
        <taxon>Eukaryota</taxon>
        <taxon>Viridiplantae</taxon>
        <taxon>Streptophyta</taxon>
        <taxon>Embryophyta</taxon>
        <taxon>Tracheophyta</taxon>
        <taxon>Spermatophyta</taxon>
        <taxon>Magnoliopsida</taxon>
        <taxon>eudicotyledons</taxon>
        <taxon>Gunneridae</taxon>
        <taxon>Pentapetalae</taxon>
        <taxon>rosids</taxon>
        <taxon>fabids</taxon>
        <taxon>Fabales</taxon>
        <taxon>Fabaceae</taxon>
        <taxon>Papilionoideae</taxon>
        <taxon>50 kb inversion clade</taxon>
        <taxon>NPAAA clade</taxon>
        <taxon>Hologalegina</taxon>
        <taxon>IRL clade</taxon>
        <taxon>Trifolieae</taxon>
        <taxon>Trifolium</taxon>
    </lineage>
</organism>
<feature type="region of interest" description="Disordered" evidence="1">
    <location>
        <begin position="1"/>
        <end position="39"/>
    </location>
</feature>
<accession>A0A392V6K4</accession>
<name>A0A392V6K4_9FABA</name>
<sequence>MKKQNRKRVREGESLTERKGSPAKGREESRGGVLCGGGVGGGDVRWRGWRW</sequence>
<evidence type="ECO:0000313" key="3">
    <source>
        <dbReference type="Proteomes" id="UP000265520"/>
    </source>
</evidence>
<evidence type="ECO:0000256" key="1">
    <source>
        <dbReference type="SAM" id="MobiDB-lite"/>
    </source>
</evidence>
<proteinExistence type="predicted"/>
<evidence type="ECO:0000313" key="2">
    <source>
        <dbReference type="EMBL" id="MCI83043.1"/>
    </source>
</evidence>
<dbReference type="Proteomes" id="UP000265520">
    <property type="component" value="Unassembled WGS sequence"/>
</dbReference>
<keyword evidence="3" id="KW-1185">Reference proteome</keyword>
<comment type="caution">
    <text evidence="2">The sequence shown here is derived from an EMBL/GenBank/DDBJ whole genome shotgun (WGS) entry which is preliminary data.</text>
</comment>